<evidence type="ECO:0000256" key="10">
    <source>
        <dbReference type="ARBA" id="ARBA00047899"/>
    </source>
</evidence>
<dbReference type="SUPFAM" id="SSF56112">
    <property type="entry name" value="Protein kinase-like (PK-like)"/>
    <property type="match status" value="1"/>
</dbReference>
<comment type="subcellular location">
    <subcellularLocation>
        <location evidence="1">Cytoplasm</location>
    </subcellularLocation>
</comment>
<dbReference type="GeneID" id="106471801"/>
<accession>A0ABM1S3T0</accession>
<evidence type="ECO:0000313" key="16">
    <source>
        <dbReference type="RefSeq" id="XP_022238285.1"/>
    </source>
</evidence>
<evidence type="ECO:0000256" key="2">
    <source>
        <dbReference type="ARBA" id="ARBA00008874"/>
    </source>
</evidence>
<dbReference type="Pfam" id="PF12202">
    <property type="entry name" value="OSR1_C"/>
    <property type="match status" value="1"/>
</dbReference>
<name>A0ABM1S3T0_LIMPO</name>
<evidence type="ECO:0000256" key="8">
    <source>
        <dbReference type="ARBA" id="ARBA00022777"/>
    </source>
</evidence>
<dbReference type="Gene3D" id="3.30.200.20">
    <property type="entry name" value="Phosphorylase Kinase, domain 1"/>
    <property type="match status" value="1"/>
</dbReference>
<evidence type="ECO:0000256" key="13">
    <source>
        <dbReference type="SAM" id="MobiDB-lite"/>
    </source>
</evidence>
<dbReference type="PROSITE" id="PS00107">
    <property type="entry name" value="PROTEIN_KINASE_ATP"/>
    <property type="match status" value="1"/>
</dbReference>
<evidence type="ECO:0000256" key="3">
    <source>
        <dbReference type="ARBA" id="ARBA00012513"/>
    </source>
</evidence>
<reference evidence="16" key="1">
    <citation type="submission" date="2025-08" db="UniProtKB">
        <authorList>
            <consortium name="RefSeq"/>
        </authorList>
    </citation>
    <scope>IDENTIFICATION</scope>
    <source>
        <tissue evidence="16">Muscle</tissue>
    </source>
</reference>
<keyword evidence="7 12" id="KW-0547">Nucleotide-binding</keyword>
<evidence type="ECO:0000256" key="11">
    <source>
        <dbReference type="ARBA" id="ARBA00048679"/>
    </source>
</evidence>
<evidence type="ECO:0000256" key="12">
    <source>
        <dbReference type="PROSITE-ProRule" id="PRU10141"/>
    </source>
</evidence>
<keyword evidence="4" id="KW-0963">Cytoplasm</keyword>
<dbReference type="Pfam" id="PF00069">
    <property type="entry name" value="Pkinase"/>
    <property type="match status" value="1"/>
</dbReference>
<keyword evidence="9 12" id="KW-0067">ATP-binding</keyword>
<comment type="similarity">
    <text evidence="2">Belongs to the protein kinase superfamily. STE Ser/Thr protein kinase family. STE20 subfamily.</text>
</comment>
<feature type="region of interest" description="Disordered" evidence="13">
    <location>
        <begin position="20"/>
        <end position="63"/>
    </location>
</feature>
<dbReference type="PROSITE" id="PS50011">
    <property type="entry name" value="PROTEIN_KINASE_DOM"/>
    <property type="match status" value="1"/>
</dbReference>
<evidence type="ECO:0000259" key="14">
    <source>
        <dbReference type="PROSITE" id="PS50011"/>
    </source>
</evidence>
<dbReference type="CDD" id="cd06610">
    <property type="entry name" value="STKc_OSR1_SPAK"/>
    <property type="match status" value="1"/>
</dbReference>
<comment type="catalytic activity">
    <reaction evidence="10">
        <text>L-threonyl-[protein] + ATP = O-phospho-L-threonyl-[protein] + ADP + H(+)</text>
        <dbReference type="Rhea" id="RHEA:46608"/>
        <dbReference type="Rhea" id="RHEA-COMP:11060"/>
        <dbReference type="Rhea" id="RHEA-COMP:11605"/>
        <dbReference type="ChEBI" id="CHEBI:15378"/>
        <dbReference type="ChEBI" id="CHEBI:30013"/>
        <dbReference type="ChEBI" id="CHEBI:30616"/>
        <dbReference type="ChEBI" id="CHEBI:61977"/>
        <dbReference type="ChEBI" id="CHEBI:456216"/>
        <dbReference type="EC" id="2.7.11.1"/>
    </reaction>
</comment>
<dbReference type="Gene3D" id="1.10.510.10">
    <property type="entry name" value="Transferase(Phosphotransferase) domain 1"/>
    <property type="match status" value="1"/>
</dbReference>
<feature type="compositionally biased region" description="Polar residues" evidence="13">
    <location>
        <begin position="50"/>
        <end position="63"/>
    </location>
</feature>
<keyword evidence="6" id="KW-0808">Transferase</keyword>
<keyword evidence="8" id="KW-0418">Kinase</keyword>
<evidence type="ECO:0000256" key="4">
    <source>
        <dbReference type="ARBA" id="ARBA00022490"/>
    </source>
</evidence>
<evidence type="ECO:0000313" key="15">
    <source>
        <dbReference type="Proteomes" id="UP000694941"/>
    </source>
</evidence>
<dbReference type="RefSeq" id="XP_022238285.1">
    <property type="nucleotide sequence ID" value="XM_022382577.1"/>
</dbReference>
<proteinExistence type="inferred from homology"/>
<feature type="domain" description="Protein kinase" evidence="14">
    <location>
        <begin position="118"/>
        <end position="392"/>
    </location>
</feature>
<feature type="binding site" evidence="12">
    <location>
        <position position="147"/>
    </location>
    <ligand>
        <name>ATP</name>
        <dbReference type="ChEBI" id="CHEBI:30616"/>
    </ligand>
</feature>
<dbReference type="InterPro" id="IPR050629">
    <property type="entry name" value="STE20/SPS1-PAK"/>
</dbReference>
<organism evidence="15 16">
    <name type="scientific">Limulus polyphemus</name>
    <name type="common">Atlantic horseshoe crab</name>
    <dbReference type="NCBI Taxonomy" id="6850"/>
    <lineage>
        <taxon>Eukaryota</taxon>
        <taxon>Metazoa</taxon>
        <taxon>Ecdysozoa</taxon>
        <taxon>Arthropoda</taxon>
        <taxon>Chelicerata</taxon>
        <taxon>Merostomata</taxon>
        <taxon>Xiphosura</taxon>
        <taxon>Limulidae</taxon>
        <taxon>Limulus</taxon>
    </lineage>
</organism>
<evidence type="ECO:0000256" key="6">
    <source>
        <dbReference type="ARBA" id="ARBA00022679"/>
    </source>
</evidence>
<dbReference type="SMART" id="SM00220">
    <property type="entry name" value="S_TKc"/>
    <property type="match status" value="1"/>
</dbReference>
<comment type="catalytic activity">
    <reaction evidence="11">
        <text>L-seryl-[protein] + ATP = O-phospho-L-seryl-[protein] + ADP + H(+)</text>
        <dbReference type="Rhea" id="RHEA:17989"/>
        <dbReference type="Rhea" id="RHEA-COMP:9863"/>
        <dbReference type="Rhea" id="RHEA-COMP:11604"/>
        <dbReference type="ChEBI" id="CHEBI:15378"/>
        <dbReference type="ChEBI" id="CHEBI:29999"/>
        <dbReference type="ChEBI" id="CHEBI:30616"/>
        <dbReference type="ChEBI" id="CHEBI:83421"/>
        <dbReference type="ChEBI" id="CHEBI:456216"/>
        <dbReference type="EC" id="2.7.11.1"/>
    </reaction>
</comment>
<keyword evidence="15" id="KW-1185">Reference proteome</keyword>
<dbReference type="Proteomes" id="UP000694941">
    <property type="component" value="Unplaced"/>
</dbReference>
<evidence type="ECO:0000256" key="5">
    <source>
        <dbReference type="ARBA" id="ARBA00022527"/>
    </source>
</evidence>
<evidence type="ECO:0000256" key="9">
    <source>
        <dbReference type="ARBA" id="ARBA00022840"/>
    </source>
</evidence>
<dbReference type="InterPro" id="IPR000719">
    <property type="entry name" value="Prot_kinase_dom"/>
</dbReference>
<dbReference type="PANTHER" id="PTHR48012">
    <property type="entry name" value="STERILE20-LIKE KINASE, ISOFORM B-RELATED"/>
    <property type="match status" value="1"/>
</dbReference>
<dbReference type="InterPro" id="IPR017441">
    <property type="entry name" value="Protein_kinase_ATP_BS"/>
</dbReference>
<dbReference type="InterPro" id="IPR011009">
    <property type="entry name" value="Kinase-like_dom_sf"/>
</dbReference>
<dbReference type="Gene3D" id="3.10.20.90">
    <property type="entry name" value="Phosphatidylinositol 3-kinase Catalytic Subunit, Chain A, domain 1"/>
    <property type="match status" value="1"/>
</dbReference>
<dbReference type="InterPro" id="IPR024678">
    <property type="entry name" value="Kinase_OSR1/WNK_CCT"/>
</dbReference>
<keyword evidence="5" id="KW-0723">Serine/threonine-protein kinase</keyword>
<dbReference type="EC" id="2.7.11.1" evidence="3"/>
<protein>
    <recommendedName>
        <fullName evidence="3">non-specific serine/threonine protein kinase</fullName>
        <ecNumber evidence="3">2.7.11.1</ecNumber>
    </recommendedName>
</protein>
<dbReference type="PANTHER" id="PTHR48012:SF16">
    <property type="entry name" value="NON-SPECIFIC SERINE_THREONINE PROTEIN KINASE"/>
    <property type="match status" value="1"/>
</dbReference>
<evidence type="ECO:0000256" key="7">
    <source>
        <dbReference type="ARBA" id="ARBA00022741"/>
    </source>
</evidence>
<gene>
    <name evidence="16" type="primary">LOC106471801</name>
</gene>
<sequence>MTSTTTMGNALALHVRCNAQLPHPDSDSDDDIPQPTSSSTDYPQERKRNNSQSNGTISEHPTTYRQISSSQIFDFKNILLRDLALSRSVGDLLAVKMAEVSNSYSTVSEIWPNKKDDYELGEIIGVGATAFVHSAVCKPRNEKCAIKRINLEKWNTSMEELLKEIQAMSACHHENVVRYYTSFVVKEELWLVIKLLGGGSLLDIIRHKARREDCSRGVFDEATIATVLKEVAKGLEYFHNNGQIHRDIKAGNILLGDDGTVQIADFGVSSWLATGGDLSRQKARHTFVGTPCWMAPEVMEQVTGYDFKVDIWSFGITAIELVTGTAPYHKFPAMKVLMLTLQNEPPTLETGAKSKDQYKRYGKSIRKMISECLQKDPSKRPTATELLKHSFFKKAKDKSYLMETLVINGPSQEERAEKLKNSRRLPGAVGRLHRMETGDWVWSSDEESSEEDDYVDFARECKVVVVPPWTEGRPPSEVGSVSSSSSSLLIHPSEEEATLVNQAQHTFTISAKNSSLDLFNDLEQDTLVETPEGAVNSTKSQDTLIKTSELENLFLSEQTEENKEIEKAPEIEELSSVIGNQEDSISKQSIELEQSQDSKEINQINELVQQTKLPSQTNSYNNTSQLTQEWDVQLGDKQTCVVTPVFSHQDSINEEGQTTISSQEEEHLKVSNSDSSISLILRLRDEKKELNDIRFEFCEGRDFADEIAAELVGAGLVEGKDLVIVAANLQKLVDNPSLESLTFLLNPSNEDDSYEVPDEKSLVGYGQLFLSVYQDEQLCDH</sequence>
<evidence type="ECO:0000256" key="1">
    <source>
        <dbReference type="ARBA" id="ARBA00004496"/>
    </source>
</evidence>